<keyword evidence="1" id="KW-0472">Membrane</keyword>
<feature type="transmembrane region" description="Helical" evidence="1">
    <location>
        <begin position="56"/>
        <end position="76"/>
    </location>
</feature>
<keyword evidence="1" id="KW-0812">Transmembrane</keyword>
<gene>
    <name evidence="2" type="ORF">B0T22DRAFT_249168</name>
</gene>
<evidence type="ECO:0000313" key="3">
    <source>
        <dbReference type="Proteomes" id="UP001270362"/>
    </source>
</evidence>
<dbReference type="EMBL" id="JAULSO010000004">
    <property type="protein sequence ID" value="KAK3683503.1"/>
    <property type="molecule type" value="Genomic_DNA"/>
</dbReference>
<reference evidence="2" key="2">
    <citation type="submission" date="2023-06" db="EMBL/GenBank/DDBJ databases">
        <authorList>
            <consortium name="Lawrence Berkeley National Laboratory"/>
            <person name="Haridas S."/>
            <person name="Hensen N."/>
            <person name="Bonometti L."/>
            <person name="Westerberg I."/>
            <person name="Brannstrom I.O."/>
            <person name="Guillou S."/>
            <person name="Cros-Aarteil S."/>
            <person name="Calhoun S."/>
            <person name="Kuo A."/>
            <person name="Mondo S."/>
            <person name="Pangilinan J."/>
            <person name="Riley R."/>
            <person name="Labutti K."/>
            <person name="Andreopoulos B."/>
            <person name="Lipzen A."/>
            <person name="Chen C."/>
            <person name="Yanf M."/>
            <person name="Daum C."/>
            <person name="Ng V."/>
            <person name="Clum A."/>
            <person name="Steindorff A."/>
            <person name="Ohm R."/>
            <person name="Martin F."/>
            <person name="Silar P."/>
            <person name="Natvig D."/>
            <person name="Lalanne C."/>
            <person name="Gautier V."/>
            <person name="Ament-Velasquez S.L."/>
            <person name="Kruys A."/>
            <person name="Hutchinson M.I."/>
            <person name="Powell A.J."/>
            <person name="Barry K."/>
            <person name="Miller A.N."/>
            <person name="Grigoriev I.V."/>
            <person name="Debuchy R."/>
            <person name="Gladieux P."/>
            <person name="Thoren M.H."/>
            <person name="Johannesson H."/>
        </authorList>
    </citation>
    <scope>NUCLEOTIDE SEQUENCE</scope>
    <source>
        <strain evidence="2">CBS 314.62</strain>
    </source>
</reference>
<sequence>MLCWFVCLYRQTVDWKYAQEIGIRGREREREEEEEERGFITIHQRRITFLGLKERGARVFFIAVDILVMSLVNIIPSVVRTACREASYLFSFLSSCLFIWKEMGWGFIRFFFSLSSHIP</sequence>
<evidence type="ECO:0000256" key="1">
    <source>
        <dbReference type="SAM" id="Phobius"/>
    </source>
</evidence>
<keyword evidence="1" id="KW-1133">Transmembrane helix</keyword>
<protein>
    <submittedName>
        <fullName evidence="2">Uncharacterized protein</fullName>
    </submittedName>
</protein>
<feature type="transmembrane region" description="Helical" evidence="1">
    <location>
        <begin position="88"/>
        <end position="112"/>
    </location>
</feature>
<evidence type="ECO:0000313" key="2">
    <source>
        <dbReference type="EMBL" id="KAK3683503.1"/>
    </source>
</evidence>
<proteinExistence type="predicted"/>
<accession>A0AAE1C8Y1</accession>
<comment type="caution">
    <text evidence="2">The sequence shown here is derived from an EMBL/GenBank/DDBJ whole genome shotgun (WGS) entry which is preliminary data.</text>
</comment>
<organism evidence="2 3">
    <name type="scientific">Podospora appendiculata</name>
    <dbReference type="NCBI Taxonomy" id="314037"/>
    <lineage>
        <taxon>Eukaryota</taxon>
        <taxon>Fungi</taxon>
        <taxon>Dikarya</taxon>
        <taxon>Ascomycota</taxon>
        <taxon>Pezizomycotina</taxon>
        <taxon>Sordariomycetes</taxon>
        <taxon>Sordariomycetidae</taxon>
        <taxon>Sordariales</taxon>
        <taxon>Podosporaceae</taxon>
        <taxon>Podospora</taxon>
    </lineage>
</organism>
<dbReference type="AlphaFoldDB" id="A0AAE1C8Y1"/>
<dbReference type="Proteomes" id="UP001270362">
    <property type="component" value="Unassembled WGS sequence"/>
</dbReference>
<name>A0AAE1C8Y1_9PEZI</name>
<reference evidence="2" key="1">
    <citation type="journal article" date="2023" name="Mol. Phylogenet. Evol.">
        <title>Genome-scale phylogeny and comparative genomics of the fungal order Sordariales.</title>
        <authorList>
            <person name="Hensen N."/>
            <person name="Bonometti L."/>
            <person name="Westerberg I."/>
            <person name="Brannstrom I.O."/>
            <person name="Guillou S."/>
            <person name="Cros-Aarteil S."/>
            <person name="Calhoun S."/>
            <person name="Haridas S."/>
            <person name="Kuo A."/>
            <person name="Mondo S."/>
            <person name="Pangilinan J."/>
            <person name="Riley R."/>
            <person name="LaButti K."/>
            <person name="Andreopoulos B."/>
            <person name="Lipzen A."/>
            <person name="Chen C."/>
            <person name="Yan M."/>
            <person name="Daum C."/>
            <person name="Ng V."/>
            <person name="Clum A."/>
            <person name="Steindorff A."/>
            <person name="Ohm R.A."/>
            <person name="Martin F."/>
            <person name="Silar P."/>
            <person name="Natvig D.O."/>
            <person name="Lalanne C."/>
            <person name="Gautier V."/>
            <person name="Ament-Velasquez S.L."/>
            <person name="Kruys A."/>
            <person name="Hutchinson M.I."/>
            <person name="Powell A.J."/>
            <person name="Barry K."/>
            <person name="Miller A.N."/>
            <person name="Grigoriev I.V."/>
            <person name="Debuchy R."/>
            <person name="Gladieux P."/>
            <person name="Hiltunen Thoren M."/>
            <person name="Johannesson H."/>
        </authorList>
    </citation>
    <scope>NUCLEOTIDE SEQUENCE</scope>
    <source>
        <strain evidence="2">CBS 314.62</strain>
    </source>
</reference>
<keyword evidence="3" id="KW-1185">Reference proteome</keyword>